<protein>
    <submittedName>
        <fullName evidence="2">Phosphatidate cytidylyltransferase</fullName>
    </submittedName>
</protein>
<dbReference type="GO" id="GO:0005886">
    <property type="term" value="C:plasma membrane"/>
    <property type="evidence" value="ECO:0007669"/>
    <property type="project" value="TreeGrafter"/>
</dbReference>
<dbReference type="AlphaFoldDB" id="E6TW80"/>
<feature type="transmembrane region" description="Helical" evidence="1">
    <location>
        <begin position="138"/>
        <end position="161"/>
    </location>
</feature>
<dbReference type="GO" id="GO:0009273">
    <property type="term" value="P:peptidoglycan-based cell wall biogenesis"/>
    <property type="evidence" value="ECO:0007669"/>
    <property type="project" value="TreeGrafter"/>
</dbReference>
<dbReference type="GO" id="GO:0016779">
    <property type="term" value="F:nucleotidyltransferase activity"/>
    <property type="evidence" value="ECO:0007669"/>
    <property type="project" value="UniProtKB-KW"/>
</dbReference>
<feature type="transmembrane region" description="Helical" evidence="1">
    <location>
        <begin position="181"/>
        <end position="201"/>
    </location>
</feature>
<gene>
    <name evidence="2" type="ordered locus">Bcell_2782</name>
</gene>
<feature type="transmembrane region" description="Helical" evidence="1">
    <location>
        <begin position="7"/>
        <end position="28"/>
    </location>
</feature>
<reference evidence="2 3" key="1">
    <citation type="submission" date="2010-12" db="EMBL/GenBank/DDBJ databases">
        <title>Complete sequence of Bacillus cellulosilyticus DSM 2522.</title>
        <authorList>
            <consortium name="US DOE Joint Genome Institute"/>
            <person name="Lucas S."/>
            <person name="Copeland A."/>
            <person name="Lapidus A."/>
            <person name="Cheng J.-F."/>
            <person name="Bruce D."/>
            <person name="Goodwin L."/>
            <person name="Pitluck S."/>
            <person name="Chertkov O."/>
            <person name="Detter J.C."/>
            <person name="Han C."/>
            <person name="Tapia R."/>
            <person name="Land M."/>
            <person name="Hauser L."/>
            <person name="Jeffries C."/>
            <person name="Kyrpides N."/>
            <person name="Ivanova N."/>
            <person name="Mikhailova N."/>
            <person name="Brumm P."/>
            <person name="Mead D."/>
            <person name="Woyke T."/>
        </authorList>
    </citation>
    <scope>NUCLEOTIDE SEQUENCE [LARGE SCALE GENOMIC DNA]</scope>
    <source>
        <strain evidence="3">ATCC 21833 / DSM 2522 / FERM P-1141 / JCM 9156 / N-4</strain>
    </source>
</reference>
<feature type="transmembrane region" description="Helical" evidence="1">
    <location>
        <begin position="247"/>
        <end position="270"/>
    </location>
</feature>
<feature type="transmembrane region" description="Helical" evidence="1">
    <location>
        <begin position="222"/>
        <end position="241"/>
    </location>
</feature>
<accession>E6TW80</accession>
<dbReference type="eggNOG" id="COG4589">
    <property type="taxonomic scope" value="Bacteria"/>
</dbReference>
<keyword evidence="3" id="KW-1185">Reference proteome</keyword>
<feature type="transmembrane region" description="Helical" evidence="1">
    <location>
        <begin position="48"/>
        <end position="74"/>
    </location>
</feature>
<dbReference type="STRING" id="649639.Bcell_2782"/>
<feature type="transmembrane region" description="Helical" evidence="1">
    <location>
        <begin position="90"/>
        <end position="107"/>
    </location>
</feature>
<dbReference type="PANTHER" id="PTHR43535:SF1">
    <property type="entry name" value="PHOSPHATIDATE CYTIDYLYLTRANSFERASE"/>
    <property type="match status" value="1"/>
</dbReference>
<evidence type="ECO:0000313" key="3">
    <source>
        <dbReference type="Proteomes" id="UP000001401"/>
    </source>
</evidence>
<evidence type="ECO:0000313" key="2">
    <source>
        <dbReference type="EMBL" id="ADU31036.1"/>
    </source>
</evidence>
<organism evidence="2 3">
    <name type="scientific">Evansella cellulosilytica (strain ATCC 21833 / DSM 2522 / FERM P-1141 / JCM 9156 / N-4)</name>
    <name type="common">Bacillus cellulosilyticus</name>
    <dbReference type="NCBI Taxonomy" id="649639"/>
    <lineage>
        <taxon>Bacteria</taxon>
        <taxon>Bacillati</taxon>
        <taxon>Bacillota</taxon>
        <taxon>Bacilli</taxon>
        <taxon>Bacillales</taxon>
        <taxon>Bacillaceae</taxon>
        <taxon>Evansella</taxon>
    </lineage>
</organism>
<dbReference type="Pfam" id="PF01148">
    <property type="entry name" value="CTP_transf_1"/>
    <property type="match status" value="1"/>
</dbReference>
<dbReference type="EMBL" id="CP002394">
    <property type="protein sequence ID" value="ADU31036.1"/>
    <property type="molecule type" value="Genomic_DNA"/>
</dbReference>
<keyword evidence="2" id="KW-0808">Transferase</keyword>
<dbReference type="HOGENOM" id="CLU_037294_3_0_9"/>
<feature type="transmembrane region" description="Helical" evidence="1">
    <location>
        <begin position="113"/>
        <end position="131"/>
    </location>
</feature>
<dbReference type="OrthoDB" id="9799199at2"/>
<proteinExistence type="predicted"/>
<dbReference type="RefSeq" id="WP_013489369.1">
    <property type="nucleotide sequence ID" value="NC_014829.1"/>
</dbReference>
<keyword evidence="1" id="KW-0812">Transmembrane</keyword>
<keyword evidence="1" id="KW-0472">Membrane</keyword>
<name>E6TW80_EVAC2</name>
<dbReference type="PANTHER" id="PTHR43535">
    <property type="entry name" value="PHOSPHATIDATE CYTIDYLYLTRANSFERASE"/>
    <property type="match status" value="1"/>
</dbReference>
<dbReference type="Proteomes" id="UP000001401">
    <property type="component" value="Chromosome"/>
</dbReference>
<keyword evidence="1" id="KW-1133">Transmembrane helix</keyword>
<sequence>MSQIYTYLYIIFIVLMAISIVVLLINYFKKKNDYDELVVRTRLWWGMAIIFSISLIFSPTVSLVSLAFLCFLALKEYFSMIKTRKQDRRVYKWAYLAIPLHFYWIYIGWYGMFLIFIPIYVFLFLPVIRIVKSGSIGFLNSVASTQWGLMLMVFGISHLALFPKLIVITETEYELAVQYGGWLVLYLVVLTQGNDVIQYLVSKKLGKRKIIPHANPNLTWEGLTTGIILITLLSIFLARYLTPMDFIHSIFAGIIISVGGFFGTAVVSVVKRNLVMSQEVLSEIKQDRYINKIDSLTYTAPLFFHYVYYLYY</sequence>
<evidence type="ECO:0000256" key="1">
    <source>
        <dbReference type="SAM" id="Phobius"/>
    </source>
</evidence>
<keyword evidence="2" id="KW-0548">Nucleotidyltransferase</keyword>
<dbReference type="KEGG" id="bco:Bcell_2782"/>